<feature type="compositionally biased region" description="Polar residues" evidence="7">
    <location>
        <begin position="178"/>
        <end position="190"/>
    </location>
</feature>
<dbReference type="GO" id="GO:0000978">
    <property type="term" value="F:RNA polymerase II cis-regulatory region sequence-specific DNA binding"/>
    <property type="evidence" value="ECO:0007669"/>
    <property type="project" value="InterPro"/>
</dbReference>
<feature type="compositionally biased region" description="Basic and acidic residues" evidence="7">
    <location>
        <begin position="1172"/>
        <end position="1194"/>
    </location>
</feature>
<dbReference type="GO" id="GO:0001228">
    <property type="term" value="F:DNA-binding transcription activator activity, RNA polymerase II-specific"/>
    <property type="evidence" value="ECO:0007669"/>
    <property type="project" value="InterPro"/>
</dbReference>
<dbReference type="Pfam" id="PF09271">
    <property type="entry name" value="LAG1-DNAbind"/>
    <property type="match status" value="1"/>
</dbReference>
<evidence type="ECO:0000256" key="1">
    <source>
        <dbReference type="ARBA" id="ARBA00004123"/>
    </source>
</evidence>
<dbReference type="InterPro" id="IPR015351">
    <property type="entry name" value="RBP-J/Cbf11/Cbf12_DNA-bd"/>
</dbReference>
<evidence type="ECO:0000313" key="11">
    <source>
        <dbReference type="Proteomes" id="UP000738325"/>
    </source>
</evidence>
<evidence type="ECO:0000256" key="2">
    <source>
        <dbReference type="ARBA" id="ARBA00009704"/>
    </source>
</evidence>
<feature type="compositionally biased region" description="Polar residues" evidence="7">
    <location>
        <begin position="450"/>
        <end position="463"/>
    </location>
</feature>
<keyword evidence="3" id="KW-0805">Transcription regulation</keyword>
<evidence type="ECO:0000256" key="4">
    <source>
        <dbReference type="ARBA" id="ARBA00023125"/>
    </source>
</evidence>
<organism evidence="10 11">
    <name type="scientific">Dissophora globulifera</name>
    <dbReference type="NCBI Taxonomy" id="979702"/>
    <lineage>
        <taxon>Eukaryota</taxon>
        <taxon>Fungi</taxon>
        <taxon>Fungi incertae sedis</taxon>
        <taxon>Mucoromycota</taxon>
        <taxon>Mortierellomycotina</taxon>
        <taxon>Mortierellomycetes</taxon>
        <taxon>Mortierellales</taxon>
        <taxon>Mortierellaceae</taxon>
        <taxon>Dissophora</taxon>
    </lineage>
</organism>
<dbReference type="SUPFAM" id="SSF49417">
    <property type="entry name" value="p53-like transcription factors"/>
    <property type="match status" value="1"/>
</dbReference>
<dbReference type="Gene3D" id="2.60.40.1450">
    <property type="entry name" value="LAG1, DNA binding domain"/>
    <property type="match status" value="1"/>
</dbReference>
<feature type="compositionally biased region" description="Low complexity" evidence="7">
    <location>
        <begin position="420"/>
        <end position="433"/>
    </location>
</feature>
<feature type="region of interest" description="Disordered" evidence="7">
    <location>
        <begin position="310"/>
        <end position="350"/>
    </location>
</feature>
<dbReference type="InterPro" id="IPR015350">
    <property type="entry name" value="Beta-trefoil_DNA-bd_dom"/>
</dbReference>
<dbReference type="Gene3D" id="2.80.10.50">
    <property type="match status" value="1"/>
</dbReference>
<feature type="compositionally biased region" description="Acidic residues" evidence="7">
    <location>
        <begin position="976"/>
        <end position="993"/>
    </location>
</feature>
<dbReference type="SMART" id="SM01268">
    <property type="entry name" value="BTD"/>
    <property type="match status" value="1"/>
</dbReference>
<sequence length="1323" mass="148920">MKPAFASGAQTAIESSVQGHYDPYYSHPTSSSSYPPQQNHHLSQHSPSSHLRESSPHQHHYSSSSSYPMEQRQQHPHHQHHRVSREQDHDQRSSHPSHGSQHYPSQRPQQHDYPSRAQSPPPPPSPYYRGNGYSGEDRRPYHPYPESYSSSYPKPAVRHTEGYEGRVRNTNRDHNDHLLTTSDHFSNTHDQQQHHDRYRRDPTHGYLEHQPPSQYPPSLADDRRRGSSGAYEDGFDKFHLPPILAPPEEPFYRKDLPGRHMRYFRNVTSQDREDRFGYYSSARHVAPSNTTGNFGHGPPLADVLDRFGAKQAQLRQQEQQQQQRQQQQQHQQQQQQQQQSPQQQKEQPHGARLPSLYTALPEQRPANAPNHTHPYPDSSSSEQSSPSAVSPSHHRSSFQQQHSPLHSPAEKTTGYGRPHQQQTYQQQQQQQQQIKPKAIQPRSIAPAPVSSLSPTSPEMQQPAVSPHGPSKRSDRQIYVKIEPKEQAYYPSSQAQHQQQQRRASSPAAHQVKRKWDRDHSPIRQTTRPNNGPTSPLDSKMADESSQELHLLSRRSQFAHPTQRSQDLLIKKGGQSQMTRLQRYQMTTIRCWHGAIAQKSYGIEKRYLCPPPMVHVSAGVNSKQIRAEQPHVTMSVIHEKVSGPHHGENLMEQDCTLDDGLKCSFRNLHVTGTGSDSSKRFKLGLQVFLNKHAAMPTAIMDSNPIPIISKPSKKTAKAGNASCFILNGMSVSLLNRINAQTVRTKYMAVDNNAVCAKIGSWSSFTIKMVKPPPAPPVKTVPASMGVFRAPSHSTKFVPIRMKGDPATPLTPAQGGQAAPMARSLSNQHTESNGSNGSMSASSILYRNQQQHLQLQLQQEPVYVFSNSEPVLYGSEIVLINDLTGIMTDRLIIRKVENGKVSRSGTGPVSQMQKIVLEHPDRIHPEDGRAYYLSASSIGSPKIEGKIPLQAAMDRSPLLEYRTSSKKASIMDMTDSIDDQEQDQDQEEINGEEASGDYHGQNNSMPKRVGKNQDSVSVDDFVCWTIAGIAKFDYTYFGPIPSSIDTDVDASKVPAVLSCPRYNPQTNTMTMPVKNVFEKLTAEEEARLSKQQEDPYERRLTLSEYVYKRCEDTRQPMRDEEGPIQLWLAQHGPIRLRRRKLSDVVAASEEQQLTENDGESADEDEEDAEDQEEQGDHREDREDNVGRSSISEDRLPKIATKSVVSRTNVNTTSNANVNTTNNVQQQPMINAANGRHYGGSHLPASMNPALQNRKARKIVKRAMGLEAELPYGCEVRAAHDSQGNAKAELDILMVERASGIAYRTGFKVVYSRERERADWIVEVVG</sequence>
<feature type="region of interest" description="Disordered" evidence="7">
    <location>
        <begin position="362"/>
        <end position="474"/>
    </location>
</feature>
<feature type="compositionally biased region" description="Polar residues" evidence="7">
    <location>
        <begin position="94"/>
        <end position="108"/>
    </location>
</feature>
<feature type="region of interest" description="Disordered" evidence="7">
    <location>
        <begin position="18"/>
        <end position="255"/>
    </location>
</feature>
<keyword evidence="11" id="KW-1185">Reference proteome</keyword>
<dbReference type="Pfam" id="PF09270">
    <property type="entry name" value="BTD"/>
    <property type="match status" value="1"/>
</dbReference>
<reference evidence="10" key="1">
    <citation type="journal article" date="2020" name="Fungal Divers.">
        <title>Resolving the Mortierellaceae phylogeny through synthesis of multi-gene phylogenetics and phylogenomics.</title>
        <authorList>
            <person name="Vandepol N."/>
            <person name="Liber J."/>
            <person name="Desiro A."/>
            <person name="Na H."/>
            <person name="Kennedy M."/>
            <person name="Barry K."/>
            <person name="Grigoriev I.V."/>
            <person name="Miller A.N."/>
            <person name="O'Donnell K."/>
            <person name="Stajich J.E."/>
            <person name="Bonito G."/>
        </authorList>
    </citation>
    <scope>NUCLEOTIDE SEQUENCE</scope>
    <source>
        <strain evidence="10">REB-010B</strain>
    </source>
</reference>
<feature type="compositionally biased region" description="Low complexity" evidence="7">
    <location>
        <begin position="21"/>
        <end position="49"/>
    </location>
</feature>
<evidence type="ECO:0000313" key="10">
    <source>
        <dbReference type="EMBL" id="KAG0324993.1"/>
    </source>
</evidence>
<name>A0A9P6UX16_9FUNG</name>
<feature type="region of interest" description="Disordered" evidence="7">
    <location>
        <begin position="488"/>
        <end position="548"/>
    </location>
</feature>
<comment type="similarity">
    <text evidence="2">Belongs to the Su(H) family.</text>
</comment>
<feature type="domain" description="Beta-trefoil DNA-binding" evidence="9">
    <location>
        <begin position="722"/>
        <end position="1022"/>
    </location>
</feature>
<dbReference type="GO" id="GO:0005634">
    <property type="term" value="C:nucleus"/>
    <property type="evidence" value="ECO:0007669"/>
    <property type="project" value="UniProtKB-SubCell"/>
</dbReference>
<protein>
    <submittedName>
        <fullName evidence="10">Uncharacterized protein</fullName>
    </submittedName>
</protein>
<feature type="compositionally biased region" description="Basic residues" evidence="7">
    <location>
        <begin position="74"/>
        <end position="83"/>
    </location>
</feature>
<feature type="compositionally biased region" description="Low complexity" evidence="7">
    <location>
        <begin position="144"/>
        <end position="153"/>
    </location>
</feature>
<dbReference type="InterPro" id="IPR008967">
    <property type="entry name" value="p53-like_TF_DNA-bd_sf"/>
</dbReference>
<dbReference type="EMBL" id="JAAAIP010000128">
    <property type="protein sequence ID" value="KAG0324993.1"/>
    <property type="molecule type" value="Genomic_DNA"/>
</dbReference>
<dbReference type="InterPro" id="IPR040159">
    <property type="entry name" value="CLS_fam"/>
</dbReference>
<feature type="region of interest" description="Disordered" evidence="7">
    <location>
        <begin position="976"/>
        <end position="1010"/>
    </location>
</feature>
<dbReference type="Proteomes" id="UP000738325">
    <property type="component" value="Unassembled WGS sequence"/>
</dbReference>
<evidence type="ECO:0000256" key="3">
    <source>
        <dbReference type="ARBA" id="ARBA00023015"/>
    </source>
</evidence>
<evidence type="ECO:0000256" key="7">
    <source>
        <dbReference type="SAM" id="MobiDB-lite"/>
    </source>
</evidence>
<accession>A0A9P6UX16</accession>
<feature type="region of interest" description="Disordered" evidence="7">
    <location>
        <begin position="797"/>
        <end position="838"/>
    </location>
</feature>
<dbReference type="InterPro" id="IPR037095">
    <property type="entry name" value="RBP-J/Cbf11_DNA-bd_sf"/>
</dbReference>
<feature type="compositionally biased region" description="Polar residues" evidence="7">
    <location>
        <begin position="522"/>
        <end position="536"/>
    </location>
</feature>
<keyword evidence="5" id="KW-0804">Transcription</keyword>
<keyword evidence="4" id="KW-0238">DNA-binding</keyword>
<feature type="compositionally biased region" description="Basic and acidic residues" evidence="7">
    <location>
        <begin position="191"/>
        <end position="207"/>
    </location>
</feature>
<feature type="compositionally biased region" description="Basic and acidic residues" evidence="7">
    <location>
        <begin position="84"/>
        <end position="93"/>
    </location>
</feature>
<comment type="caution">
    <text evidence="10">The sequence shown here is derived from an EMBL/GenBank/DDBJ whole genome shotgun (WGS) entry which is preliminary data.</text>
</comment>
<feature type="compositionally biased region" description="Basic and acidic residues" evidence="7">
    <location>
        <begin position="158"/>
        <end position="177"/>
    </location>
</feature>
<feature type="compositionally biased region" description="Low complexity" evidence="7">
    <location>
        <begin position="488"/>
        <end position="509"/>
    </location>
</feature>
<dbReference type="InterPro" id="IPR036358">
    <property type="entry name" value="BTD_sf"/>
</dbReference>
<feature type="compositionally biased region" description="Acidic residues" evidence="7">
    <location>
        <begin position="1154"/>
        <end position="1171"/>
    </location>
</feature>
<gene>
    <name evidence="10" type="ORF">BGZ99_001148</name>
</gene>
<feature type="compositionally biased region" description="Low complexity" evidence="7">
    <location>
        <begin position="373"/>
        <end position="403"/>
    </location>
</feature>
<dbReference type="SMART" id="SM01267">
    <property type="entry name" value="LAG1_DNAbind"/>
    <property type="match status" value="1"/>
</dbReference>
<dbReference type="SUPFAM" id="SSF110217">
    <property type="entry name" value="DNA-binding protein LAG-1 (CSL)"/>
    <property type="match status" value="2"/>
</dbReference>
<feature type="compositionally biased region" description="Low complexity" evidence="7">
    <location>
        <begin position="310"/>
        <end position="345"/>
    </location>
</feature>
<evidence type="ECO:0000256" key="5">
    <source>
        <dbReference type="ARBA" id="ARBA00023163"/>
    </source>
</evidence>
<comment type="subcellular location">
    <subcellularLocation>
        <location evidence="1">Nucleus</location>
    </subcellularLocation>
</comment>
<dbReference type="OrthoDB" id="5600360at2759"/>
<proteinExistence type="inferred from homology"/>
<dbReference type="PANTHER" id="PTHR10665">
    <property type="entry name" value="RECOMBINING BINDING PROTEIN SUPPRESSOR OF HAIRLESS"/>
    <property type="match status" value="1"/>
</dbReference>
<evidence type="ECO:0000259" key="9">
    <source>
        <dbReference type="SMART" id="SM01268"/>
    </source>
</evidence>
<keyword evidence="6" id="KW-0539">Nucleus</keyword>
<evidence type="ECO:0000259" key="8">
    <source>
        <dbReference type="SMART" id="SM01267"/>
    </source>
</evidence>
<feature type="domain" description="RBP-J/Cbf11/Cbf12 DNA binding" evidence="8">
    <location>
        <begin position="587"/>
        <end position="721"/>
    </location>
</feature>
<evidence type="ECO:0000256" key="6">
    <source>
        <dbReference type="ARBA" id="ARBA00023242"/>
    </source>
</evidence>
<feature type="region of interest" description="Disordered" evidence="7">
    <location>
        <begin position="1144"/>
        <end position="1199"/>
    </location>
</feature>